<dbReference type="GeneID" id="110789135"/>
<evidence type="ECO:0000256" key="2">
    <source>
        <dbReference type="SAM" id="Phobius"/>
    </source>
</evidence>
<feature type="signal peptide" evidence="3">
    <location>
        <begin position="1"/>
        <end position="19"/>
    </location>
</feature>
<organism evidence="5 6">
    <name type="scientific">Spinacia oleracea</name>
    <name type="common">Spinach</name>
    <dbReference type="NCBI Taxonomy" id="3562"/>
    <lineage>
        <taxon>Eukaryota</taxon>
        <taxon>Viridiplantae</taxon>
        <taxon>Streptophyta</taxon>
        <taxon>Embryophyta</taxon>
        <taxon>Tracheophyta</taxon>
        <taxon>Spermatophyta</taxon>
        <taxon>Magnoliopsida</taxon>
        <taxon>eudicotyledons</taxon>
        <taxon>Gunneridae</taxon>
        <taxon>Pentapetalae</taxon>
        <taxon>Caryophyllales</taxon>
        <taxon>Chenopodiaceae</taxon>
        <taxon>Chenopodioideae</taxon>
        <taxon>Anserineae</taxon>
        <taxon>Spinacia</taxon>
    </lineage>
</organism>
<dbReference type="SUPFAM" id="SSF53474">
    <property type="entry name" value="alpha/beta-Hydrolases"/>
    <property type="match status" value="1"/>
</dbReference>
<dbReference type="PANTHER" id="PTHR46086">
    <property type="entry name" value="ALPHA/BETA-HYDROLASES SUPERFAMILY PROTEIN"/>
    <property type="match status" value="1"/>
</dbReference>
<protein>
    <submittedName>
        <fullName evidence="6">Triacylglycerol lipase OBL1</fullName>
    </submittedName>
</protein>
<evidence type="ECO:0000313" key="6">
    <source>
        <dbReference type="RefSeq" id="XP_056691403.1"/>
    </source>
</evidence>
<evidence type="ECO:0000256" key="3">
    <source>
        <dbReference type="SAM" id="SignalP"/>
    </source>
</evidence>
<evidence type="ECO:0000259" key="4">
    <source>
        <dbReference type="Pfam" id="PF01764"/>
    </source>
</evidence>
<feature type="chain" id="PRO_5046333171" evidence="3">
    <location>
        <begin position="20"/>
        <end position="433"/>
    </location>
</feature>
<name>A0ABM3R713_SPIOL</name>
<feature type="transmembrane region" description="Helical" evidence="2">
    <location>
        <begin position="379"/>
        <end position="398"/>
    </location>
</feature>
<reference evidence="6" key="2">
    <citation type="submission" date="2025-08" db="UniProtKB">
        <authorList>
            <consortium name="RefSeq"/>
        </authorList>
    </citation>
    <scope>IDENTIFICATION</scope>
    <source>
        <tissue evidence="6">Leaf</tissue>
    </source>
</reference>
<keyword evidence="2" id="KW-0812">Transmembrane</keyword>
<reference evidence="5" key="1">
    <citation type="journal article" date="2021" name="Nat. Commun.">
        <title>Genomic analyses provide insights into spinach domestication and the genetic basis of agronomic traits.</title>
        <authorList>
            <person name="Cai X."/>
            <person name="Sun X."/>
            <person name="Xu C."/>
            <person name="Sun H."/>
            <person name="Wang X."/>
            <person name="Ge C."/>
            <person name="Zhang Z."/>
            <person name="Wang Q."/>
            <person name="Fei Z."/>
            <person name="Jiao C."/>
            <person name="Wang Q."/>
        </authorList>
    </citation>
    <scope>NUCLEOTIDE SEQUENCE [LARGE SCALE GENOMIC DNA]</scope>
    <source>
        <strain evidence="5">cv. Varoflay</strain>
    </source>
</reference>
<accession>A0ABM3R713</accession>
<dbReference type="Gene3D" id="3.40.50.1820">
    <property type="entry name" value="alpha/beta hydrolase"/>
    <property type="match status" value="1"/>
</dbReference>
<dbReference type="InterPro" id="IPR029058">
    <property type="entry name" value="AB_hydrolase_fold"/>
</dbReference>
<gene>
    <name evidence="6" type="primary">LOC110789135</name>
</gene>
<feature type="domain" description="Fungal lipase-type" evidence="4">
    <location>
        <begin position="131"/>
        <end position="305"/>
    </location>
</feature>
<keyword evidence="5" id="KW-1185">Reference proteome</keyword>
<dbReference type="InterPro" id="IPR044819">
    <property type="entry name" value="OBL-like"/>
</dbReference>
<dbReference type="Pfam" id="PF01764">
    <property type="entry name" value="Lipase_3"/>
    <property type="match status" value="1"/>
</dbReference>
<evidence type="ECO:0000256" key="1">
    <source>
        <dbReference type="ARBA" id="ARBA00022801"/>
    </source>
</evidence>
<dbReference type="CDD" id="cd00519">
    <property type="entry name" value="Lipase_3"/>
    <property type="match status" value="1"/>
</dbReference>
<dbReference type="InterPro" id="IPR002921">
    <property type="entry name" value="Fungal_lipase-type"/>
</dbReference>
<keyword evidence="2" id="KW-1133">Transmembrane helix</keyword>
<feature type="transmembrane region" description="Helical" evidence="2">
    <location>
        <begin position="344"/>
        <end position="367"/>
    </location>
</feature>
<dbReference type="Proteomes" id="UP000813463">
    <property type="component" value="Chromosome 2"/>
</dbReference>
<dbReference type="RefSeq" id="XP_056691403.1">
    <property type="nucleotide sequence ID" value="XM_056835425.1"/>
</dbReference>
<keyword evidence="2" id="KW-0472">Membrane</keyword>
<keyword evidence="1" id="KW-0378">Hydrolase</keyword>
<keyword evidence="3" id="KW-0732">Signal</keyword>
<evidence type="ECO:0000313" key="5">
    <source>
        <dbReference type="Proteomes" id="UP000813463"/>
    </source>
</evidence>
<proteinExistence type="predicted"/>
<sequence>MRWTAFLSIFVEIFLKLIAKPLKKLGSIIENFLNSCTQRDNKDYYSIFGFIDTRFDLDKKIQHGDAKYYPALSMMASKLAYENQAVVQTTISERWKMDFVDFYNFYNEFKQKSTTQAFIFHNENIDEDMIVVAFRGTSLFSAEDWSTDFNYAGVKIEGIPGKTHFGYMLALGLNKYSRDNDNDDYLGNISGTWPKQIEQDPKRPLAYYTLREKLKEMMSRYENAKIIVTGHSFGGALAVLFPAVLALHGEVELLDKLEGIYTYGQPRVGDGHFGHFMKNNVIREHNIKYYRIVYGYDIVPQLPPRDDAAKSFKHFGTALRFNSFYHGKIIEEESNDIPRIVVRLLYTLILAIVARIVAVWQFIRGLFIGYIAGPEFKESWLLLGLRFIIGILFFPRAIDHLFQDYVNSTRIASDDLLENYPANLAKEDSAQGP</sequence>
<dbReference type="PANTHER" id="PTHR46086:SF17">
    <property type="entry name" value="ALPHA_BETA-HYDROLASES SUPERFAMILY PROTEIN"/>
    <property type="match status" value="1"/>
</dbReference>